<keyword evidence="3" id="KW-1185">Reference proteome</keyword>
<accession>A0A8H5C6T7</accession>
<evidence type="ECO:0000313" key="2">
    <source>
        <dbReference type="EMBL" id="KAF5336287.1"/>
    </source>
</evidence>
<keyword evidence="1" id="KW-1133">Transmembrane helix</keyword>
<protein>
    <submittedName>
        <fullName evidence="2">Uncharacterized protein</fullName>
    </submittedName>
</protein>
<dbReference type="EMBL" id="JAACJM010000228">
    <property type="protein sequence ID" value="KAF5336287.1"/>
    <property type="molecule type" value="Genomic_DNA"/>
</dbReference>
<organism evidence="2 3">
    <name type="scientific">Tetrapyrgos nigripes</name>
    <dbReference type="NCBI Taxonomy" id="182062"/>
    <lineage>
        <taxon>Eukaryota</taxon>
        <taxon>Fungi</taxon>
        <taxon>Dikarya</taxon>
        <taxon>Basidiomycota</taxon>
        <taxon>Agaricomycotina</taxon>
        <taxon>Agaricomycetes</taxon>
        <taxon>Agaricomycetidae</taxon>
        <taxon>Agaricales</taxon>
        <taxon>Marasmiineae</taxon>
        <taxon>Marasmiaceae</taxon>
        <taxon>Tetrapyrgos</taxon>
    </lineage>
</organism>
<feature type="transmembrane region" description="Helical" evidence="1">
    <location>
        <begin position="108"/>
        <end position="129"/>
    </location>
</feature>
<reference evidence="2 3" key="1">
    <citation type="journal article" date="2020" name="ISME J.">
        <title>Uncovering the hidden diversity of litter-decomposition mechanisms in mushroom-forming fungi.</title>
        <authorList>
            <person name="Floudas D."/>
            <person name="Bentzer J."/>
            <person name="Ahren D."/>
            <person name="Johansson T."/>
            <person name="Persson P."/>
            <person name="Tunlid A."/>
        </authorList>
    </citation>
    <scope>NUCLEOTIDE SEQUENCE [LARGE SCALE GENOMIC DNA]</scope>
    <source>
        <strain evidence="2 3">CBS 291.85</strain>
    </source>
</reference>
<name>A0A8H5C6T7_9AGAR</name>
<keyword evidence="1" id="KW-0812">Transmembrane</keyword>
<keyword evidence="1" id="KW-0472">Membrane</keyword>
<gene>
    <name evidence="2" type="ORF">D9758_014465</name>
</gene>
<proteinExistence type="predicted"/>
<comment type="caution">
    <text evidence="2">The sequence shown here is derived from an EMBL/GenBank/DDBJ whole genome shotgun (WGS) entry which is preliminary data.</text>
</comment>
<evidence type="ECO:0000313" key="3">
    <source>
        <dbReference type="Proteomes" id="UP000559256"/>
    </source>
</evidence>
<sequence>MIVGLVIFLSFFLLVPMVFRAMISLRPAFEAKLEQYCNILALEAAGFYDADHNSVPFAKTGLILSNIINAFLGISCVVDDAIYNRPEGTSTFEGAWSRFIDNVLSVSINYALVLPVYAIIVLGVVVLIVRRARARARASACYGQTLGQEHGHGQEKRVRLKGDDEKTRVFEDWDVRGADYSGSCV</sequence>
<dbReference type="Proteomes" id="UP000559256">
    <property type="component" value="Unassembled WGS sequence"/>
</dbReference>
<dbReference type="AlphaFoldDB" id="A0A8H5C6T7"/>
<evidence type="ECO:0000256" key="1">
    <source>
        <dbReference type="SAM" id="Phobius"/>
    </source>
</evidence>